<evidence type="ECO:0000259" key="1">
    <source>
        <dbReference type="Pfam" id="PF13700"/>
    </source>
</evidence>
<organism evidence="2">
    <name type="scientific">Salmonella infantis</name>
    <dbReference type="NCBI Taxonomy" id="595"/>
    <lineage>
        <taxon>Bacteria</taxon>
        <taxon>Pseudomonadati</taxon>
        <taxon>Pseudomonadota</taxon>
        <taxon>Gammaproteobacteria</taxon>
        <taxon>Enterobacterales</taxon>
        <taxon>Enterobacteriaceae</taxon>
        <taxon>Salmonella</taxon>
    </lineage>
</organism>
<dbReference type="EMBL" id="AAKIUM010000056">
    <property type="protein sequence ID" value="ECS1911922.1"/>
    <property type="molecule type" value="Genomic_DNA"/>
</dbReference>
<dbReference type="Pfam" id="PF13700">
    <property type="entry name" value="DUF4158"/>
    <property type="match status" value="1"/>
</dbReference>
<proteinExistence type="predicted"/>
<dbReference type="InterPro" id="IPR025296">
    <property type="entry name" value="DUF4158"/>
</dbReference>
<name>A0A5Z5I6U5_SALIN</name>
<protein>
    <submittedName>
        <fullName evidence="2">DUF4158 domain-containing protein</fullName>
    </submittedName>
</protein>
<evidence type="ECO:0000313" key="2">
    <source>
        <dbReference type="EMBL" id="ECS1911922.1"/>
    </source>
</evidence>
<sequence length="182" mass="20737">MPRRSILSATERESLLALPDAKDELIRHYTFNETDLSVIRQRRGAANRLGFAVQLCYLRFPGTFLGVDEPPFPPLLRMVAAQLKMPVESWSEYGQREQTRREHLVELQTVFGFKPFTMSHYRQAVHTLTELALQTDKGIVLASALVENLRRQSIILPAMNAIERASAEAITRANRRIYAALT</sequence>
<feature type="non-terminal residue" evidence="2">
    <location>
        <position position="182"/>
    </location>
</feature>
<accession>A0A5Z5I6U5</accession>
<dbReference type="AlphaFoldDB" id="A0A5Z5I6U5"/>
<feature type="domain" description="DUF4158" evidence="1">
    <location>
        <begin position="6"/>
        <end position="169"/>
    </location>
</feature>
<comment type="caution">
    <text evidence="2">The sequence shown here is derived from an EMBL/GenBank/DDBJ whole genome shotgun (WGS) entry which is preliminary data.</text>
</comment>
<gene>
    <name evidence="2" type="ORF">APM86_24845</name>
</gene>
<reference evidence="2" key="1">
    <citation type="submission" date="2018-07" db="EMBL/GenBank/DDBJ databases">
        <authorList>
            <consortium name="NARMS: The National Antimicrobial Resistance Monitoring System"/>
        </authorList>
    </citation>
    <scope>NUCLEOTIDE SEQUENCE</scope>
    <source>
        <strain evidence="2">CVM N53040</strain>
    </source>
</reference>